<evidence type="ECO:0000256" key="15">
    <source>
        <dbReference type="ARBA" id="ARBA00023136"/>
    </source>
</evidence>
<comment type="subcellular location">
    <subcellularLocation>
        <location evidence="2">Mitochondrion inner membrane</location>
        <topology evidence="2">Multi-pass membrane protein</topology>
    </subcellularLocation>
</comment>
<comment type="cofactor">
    <cofactor evidence="18">
        <name>heme</name>
        <dbReference type="ChEBI" id="CHEBI:30413"/>
    </cofactor>
    <text evidence="18">Binds 2 heme groups non-covalently.</text>
</comment>
<reference evidence="22" key="2">
    <citation type="journal article" date="2013" name="Mol. Phylogenet. Evol.">
        <title>Empirical evaluation of partitioning schemes for phylogenetic analyses of mitogenomic data: An avian case study.</title>
        <authorList>
            <person name="Powell A.F."/>
            <person name="Keith Barker F."/>
            <person name="Lanyon S.M."/>
        </authorList>
    </citation>
    <scope>NUCLEOTIDE SEQUENCE</scope>
</reference>
<comment type="function">
    <text evidence="1 19">Component of the ubiquinol-cytochrome c reductase complex (complex III or cytochrome b-c1 complex) that is part of the mitochondrial respiratory chain. The b-c1 complex mediates electron transfer from ubiquinol to cytochrome c. Contributes to the generation of a proton gradient across the mitochondrial membrane that is then used for ATP synthesis.</text>
</comment>
<geneLocation type="mitochondrion" evidence="22"/>
<evidence type="ECO:0000256" key="2">
    <source>
        <dbReference type="ARBA" id="ARBA00004448"/>
    </source>
</evidence>
<evidence type="ECO:0000256" key="9">
    <source>
        <dbReference type="ARBA" id="ARBA00022792"/>
    </source>
</evidence>
<keyword evidence="9" id="KW-0999">Mitochondrion inner membrane</keyword>
<dbReference type="Pfam" id="PF00032">
    <property type="entry name" value="Cytochrom_B_C"/>
    <property type="match status" value="1"/>
</dbReference>
<evidence type="ECO:0000259" key="21">
    <source>
        <dbReference type="PROSITE" id="PS51003"/>
    </source>
</evidence>
<feature type="transmembrane region" description="Helical" evidence="19">
    <location>
        <begin position="179"/>
        <end position="201"/>
    </location>
</feature>
<evidence type="ECO:0000256" key="7">
    <source>
        <dbReference type="ARBA" id="ARBA00022692"/>
    </source>
</evidence>
<proteinExistence type="inferred from homology"/>
<dbReference type="InterPro" id="IPR027387">
    <property type="entry name" value="Cytb/b6-like_sf"/>
</dbReference>
<evidence type="ECO:0000256" key="8">
    <source>
        <dbReference type="ARBA" id="ARBA00022723"/>
    </source>
</evidence>
<dbReference type="GO" id="GO:0016491">
    <property type="term" value="F:oxidoreductase activity"/>
    <property type="evidence" value="ECO:0007669"/>
    <property type="project" value="UniProtKB-UniRule"/>
</dbReference>
<dbReference type="SUPFAM" id="SSF81342">
    <property type="entry name" value="Transmembrane di-heme cytochromes"/>
    <property type="match status" value="1"/>
</dbReference>
<feature type="transmembrane region" description="Helical" evidence="19">
    <location>
        <begin position="114"/>
        <end position="134"/>
    </location>
</feature>
<feature type="transmembrane region" description="Helical" evidence="19">
    <location>
        <begin position="321"/>
        <end position="341"/>
    </location>
</feature>
<evidence type="ECO:0000256" key="17">
    <source>
        <dbReference type="PIRSR" id="PIRSR038885-1"/>
    </source>
</evidence>
<feature type="transmembrane region" description="Helical" evidence="19">
    <location>
        <begin position="289"/>
        <end position="309"/>
    </location>
</feature>
<feature type="binding site" evidence="17">
    <location>
        <position position="202"/>
    </location>
    <ligand>
        <name>a ubiquinone</name>
        <dbReference type="ChEBI" id="CHEBI:16389"/>
    </ligand>
</feature>
<feature type="transmembrane region" description="Helical" evidence="19">
    <location>
        <begin position="31"/>
        <end position="57"/>
    </location>
</feature>
<evidence type="ECO:0000256" key="4">
    <source>
        <dbReference type="ARBA" id="ARBA00022448"/>
    </source>
</evidence>
<feature type="domain" description="Cytochrome b/b6 C-terminal region profile" evidence="21">
    <location>
        <begin position="211"/>
        <end position="380"/>
    </location>
</feature>
<dbReference type="InterPro" id="IPR005797">
    <property type="entry name" value="Cyt_b/b6_N"/>
</dbReference>
<dbReference type="GO" id="GO:0006122">
    <property type="term" value="P:mitochondrial electron transport, ubiquinol to cytochrome c"/>
    <property type="evidence" value="ECO:0007669"/>
    <property type="project" value="TreeGrafter"/>
</dbReference>
<evidence type="ECO:0000256" key="11">
    <source>
        <dbReference type="ARBA" id="ARBA00022989"/>
    </source>
</evidence>
<dbReference type="Pfam" id="PF00033">
    <property type="entry name" value="Cytochrome_B"/>
    <property type="match status" value="1"/>
</dbReference>
<dbReference type="RefSeq" id="YP_006883848.1">
    <property type="nucleotide sequence ID" value="NC_018802.1"/>
</dbReference>
<dbReference type="InterPro" id="IPR048260">
    <property type="entry name" value="Cytochrome_b_C_euk/bac"/>
</dbReference>
<dbReference type="InterPro" id="IPR016174">
    <property type="entry name" value="Di-haem_cyt_TM"/>
</dbReference>
<evidence type="ECO:0000256" key="1">
    <source>
        <dbReference type="ARBA" id="ARBA00002566"/>
    </source>
</evidence>
<keyword evidence="12 18" id="KW-0408">Iron</keyword>
<evidence type="ECO:0000256" key="18">
    <source>
        <dbReference type="PIRSR" id="PIRSR038885-2"/>
    </source>
</evidence>
<dbReference type="CDD" id="cd00290">
    <property type="entry name" value="cytochrome_b_C"/>
    <property type="match status" value="1"/>
</dbReference>
<keyword evidence="6 19" id="KW-0679">Respiratory chain</keyword>
<keyword evidence="8 18" id="KW-0479">Metal-binding</keyword>
<keyword evidence="14 19" id="KW-0496">Mitochondrion</keyword>
<keyword evidence="10 19" id="KW-0249">Electron transport</keyword>
<feature type="binding site" description="axial binding residue" evidence="18">
    <location>
        <position position="98"/>
    </location>
    <ligand>
        <name>heme b</name>
        <dbReference type="ChEBI" id="CHEBI:60344"/>
        <label>b566</label>
    </ligand>
    <ligandPart>
        <name>Fe</name>
        <dbReference type="ChEBI" id="CHEBI:18248"/>
    </ligandPart>
</feature>
<dbReference type="GO" id="GO:0045275">
    <property type="term" value="C:respiratory chain complex III"/>
    <property type="evidence" value="ECO:0007669"/>
    <property type="project" value="InterPro"/>
</dbReference>
<dbReference type="GO" id="GO:0046872">
    <property type="term" value="F:metal ion binding"/>
    <property type="evidence" value="ECO:0007669"/>
    <property type="project" value="UniProtKB-UniRule"/>
</dbReference>
<dbReference type="GO" id="GO:0005743">
    <property type="term" value="C:mitochondrial inner membrane"/>
    <property type="evidence" value="ECO:0007669"/>
    <property type="project" value="UniProtKB-SubCell"/>
</dbReference>
<feature type="transmembrane region" description="Helical" evidence="19">
    <location>
        <begin position="78"/>
        <end position="99"/>
    </location>
</feature>
<evidence type="ECO:0000256" key="5">
    <source>
        <dbReference type="ARBA" id="ARBA00022617"/>
    </source>
</evidence>
<dbReference type="PANTHER" id="PTHR19271:SF16">
    <property type="entry name" value="CYTOCHROME B"/>
    <property type="match status" value="1"/>
</dbReference>
<keyword evidence="4 19" id="KW-0813">Transport</keyword>
<dbReference type="PROSITE" id="PS51002">
    <property type="entry name" value="CYTB_NTER"/>
    <property type="match status" value="1"/>
</dbReference>
<protein>
    <recommendedName>
        <fullName evidence="3 19">Cytochrome b</fullName>
    </recommendedName>
</protein>
<keyword evidence="15 19" id="KW-0472">Membrane</keyword>
<dbReference type="GO" id="GO:0008121">
    <property type="term" value="F:quinol-cytochrome-c reductase activity"/>
    <property type="evidence" value="ECO:0007669"/>
    <property type="project" value="InterPro"/>
</dbReference>
<evidence type="ECO:0000256" key="19">
    <source>
        <dbReference type="RuleBase" id="RU362117"/>
    </source>
</evidence>
<dbReference type="Gene3D" id="1.20.810.10">
    <property type="entry name" value="Cytochrome Bc1 Complex, Chain C"/>
    <property type="match status" value="1"/>
</dbReference>
<feature type="domain" description="Cytochrome b/b6 N-terminal region profile" evidence="20">
    <location>
        <begin position="1"/>
        <end position="210"/>
    </location>
</feature>
<keyword evidence="13" id="KW-0830">Ubiquinone</keyword>
<dbReference type="CDD" id="cd00284">
    <property type="entry name" value="Cytochrome_b_N"/>
    <property type="match status" value="1"/>
</dbReference>
<keyword evidence="5 18" id="KW-0349">Heme</keyword>
<dbReference type="PANTHER" id="PTHR19271">
    <property type="entry name" value="CYTOCHROME B"/>
    <property type="match status" value="1"/>
</dbReference>
<feature type="transmembrane region" description="Helical" evidence="19">
    <location>
        <begin position="347"/>
        <end position="373"/>
    </location>
</feature>
<keyword evidence="11 19" id="KW-1133">Transmembrane helix</keyword>
<name>K0A3V1_AMBHS</name>
<evidence type="ECO:0000256" key="6">
    <source>
        <dbReference type="ARBA" id="ARBA00022660"/>
    </source>
</evidence>
<feature type="transmembrane region" description="Helical" evidence="19">
    <location>
        <begin position="141"/>
        <end position="159"/>
    </location>
</feature>
<sequence length="380" mass="42284">MAPNIRKNHQILKIINDALIDLPAPSNISTWWNFGSLLGVCLITQIVTGLLLAMHYTADTNLAFSSVAHMCRDVQFGWLIRNLHANGASFFFICIYLHIGRGLYYGSYLNKETWNVGVVLLLTLMATAFVGYVLPWGQMSFWGATVITNLLSAIPYIGHTLVEWAWGGFSVDNPTLTRFFALHFLLPFVIVGLTVVHLTLLHETGSNNPLGIPSDCDKIPFHPYYTIKDILGFVLMLSLLVSLALFSPNLLGDPENFTPANPLVTPPHIKPEWYFLFAYAILRSIPNKLGGVLALAASILVLFLIPLLHTSKLRSMTFRPLSQILFWALVANVLILTWVGSQPVEHPFIIIGQLASLSYFTIILVLFPLAAALENKMLKL</sequence>
<dbReference type="FunFam" id="1.20.810.10:FF:000002">
    <property type="entry name" value="Cytochrome b"/>
    <property type="match status" value="1"/>
</dbReference>
<evidence type="ECO:0000256" key="12">
    <source>
        <dbReference type="ARBA" id="ARBA00023004"/>
    </source>
</evidence>
<evidence type="ECO:0000256" key="13">
    <source>
        <dbReference type="ARBA" id="ARBA00023075"/>
    </source>
</evidence>
<dbReference type="CTD" id="4519"/>
<gene>
    <name evidence="22" type="primary">CYTB</name>
</gene>
<evidence type="ECO:0000313" key="22">
    <source>
        <dbReference type="EMBL" id="AFS65790.1"/>
    </source>
</evidence>
<feature type="transmembrane region" description="Helical" evidence="19">
    <location>
        <begin position="230"/>
        <end position="251"/>
    </location>
</feature>
<feature type="binding site" description="axial binding residue" evidence="18">
    <location>
        <position position="183"/>
    </location>
    <ligand>
        <name>heme b</name>
        <dbReference type="ChEBI" id="CHEBI:60344"/>
        <label>b562</label>
    </ligand>
    <ligandPart>
        <name>Fe</name>
        <dbReference type="ChEBI" id="CHEBI:18248"/>
    </ligandPart>
</feature>
<evidence type="ECO:0000256" key="10">
    <source>
        <dbReference type="ARBA" id="ARBA00022982"/>
    </source>
</evidence>
<accession>K0A3V1</accession>
<dbReference type="InterPro" id="IPR030689">
    <property type="entry name" value="Cytochrome_b"/>
</dbReference>
<evidence type="ECO:0000259" key="20">
    <source>
        <dbReference type="PROSITE" id="PS51002"/>
    </source>
</evidence>
<evidence type="ECO:0000256" key="14">
    <source>
        <dbReference type="ARBA" id="ARBA00023128"/>
    </source>
</evidence>
<comment type="similarity">
    <text evidence="16 19">Belongs to the cytochrome b family.</text>
</comment>
<dbReference type="InterPro" id="IPR036150">
    <property type="entry name" value="Cyt_b/b6_C_sf"/>
</dbReference>
<dbReference type="EMBL" id="JX516063">
    <property type="protein sequence ID" value="AFS65790.1"/>
    <property type="molecule type" value="Genomic_DNA"/>
</dbReference>
<comment type="cofactor">
    <cofactor evidence="19">
        <name>heme b</name>
        <dbReference type="ChEBI" id="CHEBI:60344"/>
    </cofactor>
    <text evidence="19">Binds 2 heme groups non-covalently.</text>
</comment>
<dbReference type="InterPro" id="IPR005798">
    <property type="entry name" value="Cyt_b/b6_C"/>
</dbReference>
<dbReference type="AlphaFoldDB" id="K0A3V1"/>
<organism evidence="22">
    <name type="scientific">Amblyramphus holosericeus</name>
    <name type="common">Scarlet-headed blackbird</name>
    <dbReference type="NCBI Taxonomy" id="84812"/>
    <lineage>
        <taxon>Eukaryota</taxon>
        <taxon>Metazoa</taxon>
        <taxon>Chordata</taxon>
        <taxon>Craniata</taxon>
        <taxon>Vertebrata</taxon>
        <taxon>Euteleostomi</taxon>
        <taxon>Archelosauria</taxon>
        <taxon>Archosauria</taxon>
        <taxon>Dinosauria</taxon>
        <taxon>Saurischia</taxon>
        <taxon>Theropoda</taxon>
        <taxon>Coelurosauria</taxon>
        <taxon>Aves</taxon>
        <taxon>Neognathae</taxon>
        <taxon>Neoaves</taxon>
        <taxon>Telluraves</taxon>
        <taxon>Australaves</taxon>
        <taxon>Passeriformes</taxon>
        <taxon>Passeroidea</taxon>
        <taxon>Icteridae</taxon>
        <taxon>Amblyramphus</taxon>
    </lineage>
</organism>
<dbReference type="InterPro" id="IPR048259">
    <property type="entry name" value="Cytochrome_b_N_euk/bac"/>
</dbReference>
<dbReference type="PROSITE" id="PS51003">
    <property type="entry name" value="CYTB_CTER"/>
    <property type="match status" value="1"/>
</dbReference>
<feature type="binding site" description="axial binding residue" evidence="18">
    <location>
        <position position="84"/>
    </location>
    <ligand>
        <name>heme b</name>
        <dbReference type="ChEBI" id="CHEBI:60344"/>
        <label>b562</label>
    </ligand>
    <ligandPart>
        <name>Fe</name>
        <dbReference type="ChEBI" id="CHEBI:18248"/>
    </ligandPart>
</feature>
<evidence type="ECO:0000256" key="3">
    <source>
        <dbReference type="ARBA" id="ARBA00013531"/>
    </source>
</evidence>
<dbReference type="GeneID" id="13825731"/>
<keyword evidence="7 19" id="KW-0812">Transmembrane</keyword>
<feature type="binding site" description="axial binding residue" evidence="18">
    <location>
        <position position="197"/>
    </location>
    <ligand>
        <name>heme b</name>
        <dbReference type="ChEBI" id="CHEBI:60344"/>
        <label>b566</label>
    </ligand>
    <ligandPart>
        <name>Fe</name>
        <dbReference type="ChEBI" id="CHEBI:18248"/>
    </ligandPart>
</feature>
<dbReference type="PIRSF" id="PIRSF038885">
    <property type="entry name" value="COB"/>
    <property type="match status" value="1"/>
</dbReference>
<dbReference type="SUPFAM" id="SSF81648">
    <property type="entry name" value="a domain/subunit of cytochrome bc1 complex (Ubiquinol-cytochrome c reductase)"/>
    <property type="match status" value="1"/>
</dbReference>
<reference evidence="22" key="1">
    <citation type="submission" date="2012-08" db="EMBL/GenBank/DDBJ databases">
        <authorList>
            <person name="Powell A.F.L.A."/>
            <person name="Barker F.K."/>
            <person name="Lanyon S.M."/>
        </authorList>
    </citation>
    <scope>NUCLEOTIDE SEQUENCE</scope>
</reference>
<evidence type="ECO:0000256" key="16">
    <source>
        <dbReference type="ARBA" id="ARBA00061233"/>
    </source>
</evidence>